<dbReference type="PANTHER" id="PTHR11142">
    <property type="entry name" value="PSEUDOURIDYLATE SYNTHASE"/>
    <property type="match status" value="1"/>
</dbReference>
<comment type="caution">
    <text evidence="6">The sequence shown here is derived from an EMBL/GenBank/DDBJ whole genome shotgun (WGS) entry which is preliminary data.</text>
</comment>
<evidence type="ECO:0000313" key="6">
    <source>
        <dbReference type="EMBL" id="KAL0070134.1"/>
    </source>
</evidence>
<accession>A0ABR3AAX0</accession>
<reference evidence="6 7" key="1">
    <citation type="submission" date="2024-05" db="EMBL/GenBank/DDBJ databases">
        <title>A draft genome resource for the thread blight pathogen Marasmius tenuissimus strain MS-2.</title>
        <authorList>
            <person name="Yulfo-Soto G.E."/>
            <person name="Baruah I.K."/>
            <person name="Amoako-Attah I."/>
            <person name="Bukari Y."/>
            <person name="Meinhardt L.W."/>
            <person name="Bailey B.A."/>
            <person name="Cohen S.P."/>
        </authorList>
    </citation>
    <scope>NUCLEOTIDE SEQUENCE [LARGE SCALE GENOMIC DNA]</scope>
    <source>
        <strain evidence="6 7">MS-2</strain>
    </source>
</reference>
<protein>
    <submittedName>
        <fullName evidence="6">Pseudouridine synthase deg1</fullName>
        <ecNumber evidence="6">5.4.99.45</ecNumber>
    </submittedName>
</protein>
<feature type="compositionally biased region" description="Basic and acidic residues" evidence="4">
    <location>
        <begin position="401"/>
        <end position="412"/>
    </location>
</feature>
<evidence type="ECO:0000256" key="3">
    <source>
        <dbReference type="ARBA" id="ARBA00023235"/>
    </source>
</evidence>
<dbReference type="GO" id="GO:0160154">
    <property type="term" value="F:tRNA pseudouridine(38/39) synthase activity"/>
    <property type="evidence" value="ECO:0007669"/>
    <property type="project" value="UniProtKB-EC"/>
</dbReference>
<dbReference type="InterPro" id="IPR020097">
    <property type="entry name" value="PsdUridine_synth_TruA_a/b_dom"/>
</dbReference>
<dbReference type="EC" id="5.4.99.45" evidence="6"/>
<comment type="similarity">
    <text evidence="1">Belongs to the tRNA pseudouridine synthase TruA family.</text>
</comment>
<dbReference type="Gene3D" id="3.30.70.580">
    <property type="entry name" value="Pseudouridine synthase I, catalytic domain, N-terminal subdomain"/>
    <property type="match status" value="1"/>
</dbReference>
<dbReference type="InterPro" id="IPR020103">
    <property type="entry name" value="PsdUridine_synth_cat_dom_sf"/>
</dbReference>
<sequence>MSSYENWSKEDLISRIKQLESQGSVAQSQKISQRQASPSRTQPQHRSFHFASHPRRKIALKFCYSGWEYNGLAFQTGPTPLPTVEGVLFDALAQARLIDPSAGFEGCGWEKCGRTDRGVSAAGQVISLWVRSALSSGVEEPDPQPPASPNSTSPSTKPDTSDESSETILDDDAFGSLDLDDDSPSQNTSIPSTSSRPELAYVTILNRILPASIRVLAWSPVSPSFSARFACKFRHYKYFFSSENLDIPKMQEAASRLLGDHDFRNLCKVDAGKQITVFVRKILKAEIVPVDGDDTTPKMHVLNLVGTAFLYHQVRHIMAVLFMVGRGLEKPSVVTSLLNVHEGAEIGREGETLEVVESKPEYQMADGLPLVLWDCGYSEDDVDWRVDGYEAEPAGSQTKVTPKEGSESSSEDGRGLYHLLHSIHARSQIFTTLNRHFLTAASIFFSPPWALTLTGEIGVQGGPVVSYEVPLGGGSSRKLGQYIPLLKRGRLDPVEVINERWKLGKGSRREIRKKAIQDEGDE</sequence>
<feature type="compositionally biased region" description="Polar residues" evidence="4">
    <location>
        <begin position="21"/>
        <end position="45"/>
    </location>
</feature>
<feature type="region of interest" description="Disordered" evidence="4">
    <location>
        <begin position="21"/>
        <end position="50"/>
    </location>
</feature>
<evidence type="ECO:0000313" key="7">
    <source>
        <dbReference type="Proteomes" id="UP001437256"/>
    </source>
</evidence>
<dbReference type="InterPro" id="IPR020094">
    <property type="entry name" value="TruA/RsuA/RluB/E/F_N"/>
</dbReference>
<dbReference type="InterPro" id="IPR001406">
    <property type="entry name" value="PsdUridine_synth_TruA"/>
</dbReference>
<keyword evidence="2" id="KW-0819">tRNA processing</keyword>
<dbReference type="PANTHER" id="PTHR11142:SF5">
    <property type="entry name" value="TRNA PSEUDOURIDINE(38_39) SYNTHASE"/>
    <property type="match status" value="1"/>
</dbReference>
<name>A0ABR3AAX0_9AGAR</name>
<feature type="domain" description="Pseudouridine synthase I TruA alpha/beta" evidence="5">
    <location>
        <begin position="253"/>
        <end position="377"/>
    </location>
</feature>
<dbReference type="Proteomes" id="UP001437256">
    <property type="component" value="Unassembled WGS sequence"/>
</dbReference>
<gene>
    <name evidence="6" type="primary">DEG1</name>
    <name evidence="6" type="ORF">AAF712_002621</name>
</gene>
<organism evidence="6 7">
    <name type="scientific">Marasmius tenuissimus</name>
    <dbReference type="NCBI Taxonomy" id="585030"/>
    <lineage>
        <taxon>Eukaryota</taxon>
        <taxon>Fungi</taxon>
        <taxon>Dikarya</taxon>
        <taxon>Basidiomycota</taxon>
        <taxon>Agaricomycotina</taxon>
        <taxon>Agaricomycetes</taxon>
        <taxon>Agaricomycetidae</taxon>
        <taxon>Agaricales</taxon>
        <taxon>Marasmiineae</taxon>
        <taxon>Marasmiaceae</taxon>
        <taxon>Marasmius</taxon>
    </lineage>
</organism>
<feature type="region of interest" description="Disordered" evidence="4">
    <location>
        <begin position="391"/>
        <end position="412"/>
    </location>
</feature>
<keyword evidence="7" id="KW-1185">Reference proteome</keyword>
<feature type="compositionally biased region" description="Low complexity" evidence="4">
    <location>
        <begin position="149"/>
        <end position="158"/>
    </location>
</feature>
<evidence type="ECO:0000256" key="2">
    <source>
        <dbReference type="ARBA" id="ARBA00022694"/>
    </source>
</evidence>
<proteinExistence type="inferred from homology"/>
<dbReference type="HAMAP" id="MF_00171">
    <property type="entry name" value="TruA"/>
    <property type="match status" value="1"/>
</dbReference>
<keyword evidence="3 6" id="KW-0413">Isomerase</keyword>
<evidence type="ECO:0000259" key="5">
    <source>
        <dbReference type="Pfam" id="PF01416"/>
    </source>
</evidence>
<evidence type="ECO:0000256" key="4">
    <source>
        <dbReference type="SAM" id="MobiDB-lite"/>
    </source>
</evidence>
<dbReference type="Pfam" id="PF01416">
    <property type="entry name" value="PseudoU_synth_1"/>
    <property type="match status" value="1"/>
</dbReference>
<dbReference type="EMBL" id="JBBXMP010000008">
    <property type="protein sequence ID" value="KAL0070134.1"/>
    <property type="molecule type" value="Genomic_DNA"/>
</dbReference>
<dbReference type="InterPro" id="IPR020095">
    <property type="entry name" value="PsdUridine_synth_TruA_C"/>
</dbReference>
<feature type="compositionally biased region" description="Polar residues" evidence="4">
    <location>
        <begin position="184"/>
        <end position="194"/>
    </location>
</feature>
<feature type="region of interest" description="Disordered" evidence="4">
    <location>
        <begin position="136"/>
        <end position="194"/>
    </location>
</feature>
<evidence type="ECO:0000256" key="1">
    <source>
        <dbReference type="ARBA" id="ARBA00009375"/>
    </source>
</evidence>
<dbReference type="Gene3D" id="3.30.70.660">
    <property type="entry name" value="Pseudouridine synthase I, catalytic domain, C-terminal subdomain"/>
    <property type="match status" value="1"/>
</dbReference>
<dbReference type="SUPFAM" id="SSF55120">
    <property type="entry name" value="Pseudouridine synthase"/>
    <property type="match status" value="1"/>
</dbReference>
<feature type="compositionally biased region" description="Acidic residues" evidence="4">
    <location>
        <begin position="161"/>
        <end position="183"/>
    </location>
</feature>